<keyword evidence="2" id="KW-0813">Transport</keyword>
<sequence length="1618" mass="167911">MKNPPDPQDIQDFQFKQSGVEQLCDAFTTIPTSCSLVAADGKRGLLYVAWSNKITILKPGIDGTERKLEHAFPNTISRITLNCDCSYLAVTFSQPAASIYNAASLVKNQLELLQEIRLSPSNENVFVFDIRWNPCIPGMLCTITSDHTIGSFQIKGDGKGGVGLSGLERIAGVEALCAAWSPKGKQLAVGCKNGNIVQLKPDLKIARTILSPSPSIGEIIAVLWISNYQFCAAYLDPNEQRINVLIVDAPKGAASGIFTCYDDITYGMPEAEGAESTPRYYFEHIPEWDIIIAASSSSSEIAILGTHDSGTTWVQWQLVDNGRAQLPFIKRRESYPVGLAVDKSSTVKLPWGTESTLPNPVPMLHIFGTSGQLCSFHMINLKPNCPAICKPPTEIITISEQPRPSIVPSEMSFSLNSGITSTPLPKQTGGNLERPKDAPVSNLFGSLPQVELKQPKPIVTIQQTKPVNVPTESIEPKPKPNELKATPLNEPDVQDTTAIDESLCLDAFREEKEHFEKELKTKLEPLVLETITDEERRILSERVALIDEFFRELQGATKSLASDVACLKALLLQSFAWAEETKSKNSTNMSDTIRHRGESSKLAELQRMMYYVQSQLIQATKFLDLEWTEQESHKREKMKIPSLEFIYQSLMRQTQIIAKEKTKIEVQTKKWKSLTRGSNVSDLNSSMSNLNLSLSTNVNGGAIDSRCKAIANKAFNFTEEKQRKLRNLFRESTPRVIKAVDPTPAQDRLKAILSSLARMAPVTTESKPKSKRTPSVERVTLAQPPIHAPTEVPENALTSLNNIVARISSSMGSPGLPAQDPYDLTKSLPKVSTSVLSTSNTAAFATPIGKSQNAPLHFTAKDNLPKAKDPVDVSFMDALSFNSTSLKEPVVTTPPHASQSSRTPVSSKPQTTGFPLFTVSSKTKPESTKEPVASASEGVFLKSNMSTPVSSKNTSSLSTLANVTSNAPATTGAFTTMNTLLFPGTSAPDVSAFGATIPSSVILSKSSTFVTTNTTPTIGPTLTTTSSTLAFTAASPGLGTSVFSGNTSSSTPAASIFSGGASSKLPFSKGTASPGVASVFAGVLGNAGSPTSKTSVITSAGAAPIAPAFGKGTISTPTLPAFSATAAGPSLSSMSISDTSPAVSSTGTSGFFTTPIFGKDATSPTAAPNTSLFGGATSMTESSPGSGNLFNKTVSTPASTTGTNVFGGTPSASSPTSIFSKPASPSSQSTGTVFGGSAVSTSTTAAGANIFGGTASATPTSSTGTNIFGSTAPVSTATNIFGGGTASSTSTNVFGKAPATTSTGNIFGGSIVPTSTPSAGTIVFGSPPALAATSSAATNVFGNAPALAVSQPSGIFGGTASTQASSSGTNMFGGAATSSLPSSGTNLFGGVLSSPPVCSTGTNAFGGAATTSSPGSIFNKAAAPAASASFGVSPQAASNTSIFSQVSPASSTTSMFGGASSNAASGITFGEKLPTSMPTFGSFDANQPKPTGSIFGGSGQSSPGMPVGSSMGAQAPAAAFGQAPAFGSKPIFGMSSPVGGSTFGTTTFGAPASTGFGNTLGASPMPAPFGSSTDNNTFGSLSAMTNKTSLTFDSLARKAPEEKQNLSFQGGSSFQSWR</sequence>
<dbReference type="Gene3D" id="2.130.10.10">
    <property type="entry name" value="YVTN repeat-like/Quinoprotein amine dehydrogenase"/>
    <property type="match status" value="1"/>
</dbReference>
<evidence type="ECO:0000259" key="5">
    <source>
        <dbReference type="Pfam" id="PF16755"/>
    </source>
</evidence>
<evidence type="ECO:0000256" key="3">
    <source>
        <dbReference type="ARBA" id="ARBA00023242"/>
    </source>
</evidence>
<keyword evidence="3" id="KW-0539">Nucleus</keyword>
<dbReference type="PANTHER" id="PTHR23193:SF46">
    <property type="entry name" value="NUCLEAR PORE COMPLEX PROTEIN NUP214"/>
    <property type="match status" value="1"/>
</dbReference>
<feature type="region of interest" description="Disordered" evidence="4">
    <location>
        <begin position="1201"/>
        <end position="1233"/>
    </location>
</feature>
<dbReference type="CTD" id="8021"/>
<protein>
    <submittedName>
        <fullName evidence="7">Nuclear pore complex protein Nup214 isoform X1</fullName>
    </submittedName>
</protein>
<accession>A0AAJ7FMJ0</accession>
<proteinExistence type="predicted"/>
<organism evidence="6 7">
    <name type="scientific">Cephus cinctus</name>
    <name type="common">Wheat stem sawfly</name>
    <dbReference type="NCBI Taxonomy" id="211228"/>
    <lineage>
        <taxon>Eukaryota</taxon>
        <taxon>Metazoa</taxon>
        <taxon>Ecdysozoa</taxon>
        <taxon>Arthropoda</taxon>
        <taxon>Hexapoda</taxon>
        <taxon>Insecta</taxon>
        <taxon>Pterygota</taxon>
        <taxon>Neoptera</taxon>
        <taxon>Endopterygota</taxon>
        <taxon>Hymenoptera</taxon>
        <taxon>Cephoidea</taxon>
        <taxon>Cephidae</taxon>
        <taxon>Cephus</taxon>
    </lineage>
</organism>
<dbReference type="Proteomes" id="UP000694920">
    <property type="component" value="Unplaced"/>
</dbReference>
<dbReference type="InterPro" id="IPR026054">
    <property type="entry name" value="Nucleoporin"/>
</dbReference>
<dbReference type="GeneID" id="107269609"/>
<reference evidence="7" key="1">
    <citation type="submission" date="2025-08" db="UniProtKB">
        <authorList>
            <consortium name="RefSeq"/>
        </authorList>
    </citation>
    <scope>IDENTIFICATION</scope>
</reference>
<feature type="compositionally biased region" description="Low complexity" evidence="4">
    <location>
        <begin position="1500"/>
        <end position="1510"/>
    </location>
</feature>
<dbReference type="InterPro" id="IPR039462">
    <property type="entry name" value="Nup159/Nup146_N"/>
</dbReference>
<evidence type="ECO:0000313" key="6">
    <source>
        <dbReference type="Proteomes" id="UP000694920"/>
    </source>
</evidence>
<dbReference type="GO" id="GO:0005643">
    <property type="term" value="C:nuclear pore"/>
    <property type="evidence" value="ECO:0007669"/>
    <property type="project" value="TreeGrafter"/>
</dbReference>
<feature type="region of interest" description="Disordered" evidence="4">
    <location>
        <begin position="1478"/>
        <end position="1510"/>
    </location>
</feature>
<evidence type="ECO:0000313" key="7">
    <source>
        <dbReference type="RefSeq" id="XP_015599162.1"/>
    </source>
</evidence>
<dbReference type="PANTHER" id="PTHR23193">
    <property type="entry name" value="NUCLEAR PORE COMPLEX PROTEIN NUP"/>
    <property type="match status" value="1"/>
</dbReference>
<feature type="compositionally biased region" description="Polar residues" evidence="4">
    <location>
        <begin position="1201"/>
        <end position="1228"/>
    </location>
</feature>
<dbReference type="GO" id="GO:0017056">
    <property type="term" value="F:structural constituent of nuclear pore"/>
    <property type="evidence" value="ECO:0007669"/>
    <property type="project" value="TreeGrafter"/>
</dbReference>
<dbReference type="InterPro" id="IPR015943">
    <property type="entry name" value="WD40/YVTN_repeat-like_dom_sf"/>
</dbReference>
<comment type="subcellular location">
    <subcellularLocation>
        <location evidence="1">Nucleus</location>
    </subcellularLocation>
</comment>
<feature type="region of interest" description="Disordered" evidence="4">
    <location>
        <begin position="887"/>
        <end position="932"/>
    </location>
</feature>
<evidence type="ECO:0000256" key="1">
    <source>
        <dbReference type="ARBA" id="ARBA00004123"/>
    </source>
</evidence>
<feature type="compositionally biased region" description="Basic and acidic residues" evidence="4">
    <location>
        <begin position="1595"/>
        <end position="1604"/>
    </location>
</feature>
<feature type="region of interest" description="Disordered" evidence="4">
    <location>
        <begin position="467"/>
        <end position="489"/>
    </location>
</feature>
<feature type="compositionally biased region" description="Polar residues" evidence="4">
    <location>
        <begin position="895"/>
        <end position="922"/>
    </location>
</feature>
<dbReference type="KEGG" id="ccin:107269609"/>
<evidence type="ECO:0000256" key="2">
    <source>
        <dbReference type="ARBA" id="ARBA00022448"/>
    </source>
</evidence>
<feature type="compositionally biased region" description="Polar residues" evidence="4">
    <location>
        <begin position="1478"/>
        <end position="1490"/>
    </location>
</feature>
<feature type="compositionally biased region" description="Polar residues" evidence="4">
    <location>
        <begin position="1605"/>
        <end position="1618"/>
    </location>
</feature>
<name>A0AAJ7FMJ0_CEPCN</name>
<dbReference type="Pfam" id="PF16755">
    <property type="entry name" value="Beta-prop_NUP159_NUP214"/>
    <property type="match status" value="1"/>
</dbReference>
<dbReference type="SUPFAM" id="SSF117289">
    <property type="entry name" value="Nucleoporin domain"/>
    <property type="match status" value="1"/>
</dbReference>
<dbReference type="GO" id="GO:0006405">
    <property type="term" value="P:RNA export from nucleus"/>
    <property type="evidence" value="ECO:0007669"/>
    <property type="project" value="TreeGrafter"/>
</dbReference>
<dbReference type="GO" id="GO:0006606">
    <property type="term" value="P:protein import into nucleus"/>
    <property type="evidence" value="ECO:0007669"/>
    <property type="project" value="TreeGrafter"/>
</dbReference>
<keyword evidence="6" id="KW-1185">Reference proteome</keyword>
<feature type="region of interest" description="Disordered" evidence="4">
    <location>
        <begin position="1594"/>
        <end position="1618"/>
    </location>
</feature>
<feature type="domain" description="Nucleoporin Nup159/Nup146 N-terminal" evidence="5">
    <location>
        <begin position="74"/>
        <end position="373"/>
    </location>
</feature>
<dbReference type="GO" id="GO:0008139">
    <property type="term" value="F:nuclear localization sequence binding"/>
    <property type="evidence" value="ECO:0007669"/>
    <property type="project" value="TreeGrafter"/>
</dbReference>
<gene>
    <name evidence="7" type="primary">LOC107269609</name>
</gene>
<evidence type="ECO:0000256" key="4">
    <source>
        <dbReference type="SAM" id="MobiDB-lite"/>
    </source>
</evidence>
<dbReference type="RefSeq" id="XP_015599162.1">
    <property type="nucleotide sequence ID" value="XM_015743676.2"/>
</dbReference>